<dbReference type="PRINTS" id="PR00971">
    <property type="entry name" value="RIBOSOMALS10"/>
</dbReference>
<dbReference type="GeneID" id="65316634"/>
<dbReference type="GO" id="GO:0003735">
    <property type="term" value="F:structural constituent of ribosome"/>
    <property type="evidence" value="ECO:0007669"/>
    <property type="project" value="InterPro"/>
</dbReference>
<dbReference type="InterPro" id="IPR001848">
    <property type="entry name" value="Ribosomal_uS10"/>
</dbReference>
<dbReference type="Pfam" id="PF00338">
    <property type="entry name" value="Ribosomal_S10"/>
    <property type="match status" value="1"/>
</dbReference>
<comment type="function">
    <text evidence="4">Involved in the binding of tRNA to the ribosomes.</text>
</comment>
<proteinExistence type="inferred from homology"/>
<sequence>MKQVLLNYNTIIIIKLQSFNITRLIITVTRICAILKKQKCNFSGPISLPTKKRKYCLLKSPHINKTAREHFEIKIYKKILKIFPKLYINLNFFFPSGVDLKIFKI</sequence>
<dbReference type="GO" id="GO:0000049">
    <property type="term" value="F:tRNA binding"/>
    <property type="evidence" value="ECO:0007669"/>
    <property type="project" value="UniProtKB-UniRule"/>
</dbReference>
<comment type="subunit">
    <text evidence="4">Part of the 30S ribosomal subunit.</text>
</comment>
<dbReference type="NCBIfam" id="TIGR01049">
    <property type="entry name" value="rpsJ_bact"/>
    <property type="match status" value="1"/>
</dbReference>
<dbReference type="RefSeq" id="YP_010117079.1">
    <property type="nucleotide sequence ID" value="NC_056103.1"/>
</dbReference>
<evidence type="ECO:0000259" key="5">
    <source>
        <dbReference type="SMART" id="SM01403"/>
    </source>
</evidence>
<dbReference type="SMART" id="SM01403">
    <property type="entry name" value="Ribosomal_S10"/>
    <property type="match status" value="1"/>
</dbReference>
<comment type="subcellular location">
    <subcellularLocation>
        <location evidence="4">Plastid</location>
        <location evidence="4">Chloroplast</location>
    </subcellularLocation>
</comment>
<keyword evidence="6" id="KW-0150">Chloroplast</keyword>
<dbReference type="InterPro" id="IPR036838">
    <property type="entry name" value="Ribosomal_uS10_dom_sf"/>
</dbReference>
<dbReference type="AlphaFoldDB" id="A0A7T1FUG1"/>
<evidence type="ECO:0000256" key="4">
    <source>
        <dbReference type="HAMAP-Rule" id="MF_00508"/>
    </source>
</evidence>
<comment type="similarity">
    <text evidence="1 4">Belongs to the universal ribosomal protein uS10 family.</text>
</comment>
<evidence type="ECO:0000313" key="6">
    <source>
        <dbReference type="EMBL" id="QPM99316.1"/>
    </source>
</evidence>
<keyword evidence="2 4" id="KW-0689">Ribosomal protein</keyword>
<evidence type="ECO:0000256" key="1">
    <source>
        <dbReference type="ARBA" id="ARBA00007102"/>
    </source>
</evidence>
<name>A0A7T1FUG1_9STRA</name>
<reference evidence="6" key="1">
    <citation type="journal article" date="2021" name="Front. Plant Sci.">
        <title>Highly Reduced Plastid Genomes of the Non-photosynthetic Dictyochophyceans Pteridomonas spp. (Ochrophyta, SAR) Are Retained for tRNA-Glu-Based Organellar Heme Biosynthesis.</title>
        <authorList>
            <person name="Kayama M."/>
            <person name="Maciszewski K."/>
            <person name="Yabuki A."/>
            <person name="Miyashita H."/>
            <person name="Karnkowska A."/>
            <person name="Kamikawa R."/>
        </authorList>
    </citation>
    <scope>NUCLEOTIDE SEQUENCE</scope>
    <source>
        <strain evidence="6">NY0221</strain>
    </source>
</reference>
<dbReference type="PANTHER" id="PTHR11700">
    <property type="entry name" value="30S RIBOSOMAL PROTEIN S10 FAMILY MEMBER"/>
    <property type="match status" value="1"/>
</dbReference>
<dbReference type="GO" id="GO:1990904">
    <property type="term" value="C:ribonucleoprotein complex"/>
    <property type="evidence" value="ECO:0007669"/>
    <property type="project" value="UniProtKB-KW"/>
</dbReference>
<feature type="domain" description="Small ribosomal subunit protein uS10" evidence="5">
    <location>
        <begin position="13"/>
        <end position="103"/>
    </location>
</feature>
<dbReference type="Gene3D" id="3.30.70.600">
    <property type="entry name" value="Ribosomal protein S10 domain"/>
    <property type="match status" value="1"/>
</dbReference>
<dbReference type="HAMAP" id="MF_00508">
    <property type="entry name" value="Ribosomal_uS10"/>
    <property type="match status" value="1"/>
</dbReference>
<dbReference type="SUPFAM" id="SSF54999">
    <property type="entry name" value="Ribosomal protein S10"/>
    <property type="match status" value="1"/>
</dbReference>
<dbReference type="InterPro" id="IPR027486">
    <property type="entry name" value="Ribosomal_uS10_dom"/>
</dbReference>
<geneLocation type="chloroplast" evidence="6"/>
<gene>
    <name evidence="4 6" type="primary">rps10</name>
</gene>
<evidence type="ECO:0000256" key="3">
    <source>
        <dbReference type="ARBA" id="ARBA00023274"/>
    </source>
</evidence>
<evidence type="ECO:0000256" key="2">
    <source>
        <dbReference type="ARBA" id="ARBA00022980"/>
    </source>
</evidence>
<dbReference type="GO" id="GO:0005840">
    <property type="term" value="C:ribosome"/>
    <property type="evidence" value="ECO:0007669"/>
    <property type="project" value="UniProtKB-KW"/>
</dbReference>
<dbReference type="EMBL" id="MT909785">
    <property type="protein sequence ID" value="QPM99316.1"/>
    <property type="molecule type" value="Genomic_DNA"/>
</dbReference>
<keyword evidence="3 4" id="KW-0687">Ribonucleoprotein</keyword>
<protein>
    <recommendedName>
        <fullName evidence="4">Small ribosomal subunit protein uS10c</fullName>
    </recommendedName>
</protein>
<dbReference type="GO" id="GO:0009507">
    <property type="term" value="C:chloroplast"/>
    <property type="evidence" value="ECO:0007669"/>
    <property type="project" value="UniProtKB-SubCell"/>
</dbReference>
<organism evidence="6">
    <name type="scientific">Pteridomonas danica</name>
    <dbReference type="NCBI Taxonomy" id="38822"/>
    <lineage>
        <taxon>Eukaryota</taxon>
        <taxon>Sar</taxon>
        <taxon>Stramenopiles</taxon>
        <taxon>Ochrophyta</taxon>
        <taxon>Dictyochophyceae</taxon>
        <taxon>Pedinellales</taxon>
        <taxon>Pteridomonas</taxon>
    </lineage>
</organism>
<accession>A0A7T1FUG1</accession>
<keyword evidence="6" id="KW-0934">Plastid</keyword>
<dbReference type="GO" id="GO:0006412">
    <property type="term" value="P:translation"/>
    <property type="evidence" value="ECO:0007669"/>
    <property type="project" value="UniProtKB-UniRule"/>
</dbReference>